<feature type="coiled-coil region" evidence="13">
    <location>
        <begin position="204"/>
        <end position="325"/>
    </location>
</feature>
<comment type="subcellular location">
    <subcellularLocation>
        <location evidence="2">Chromosome</location>
    </subcellularLocation>
    <subcellularLocation>
        <location evidence="1">Nucleus</location>
    </subcellularLocation>
</comment>
<name>A0A9W8JYZ1_9AGAR</name>
<keyword evidence="12" id="KW-0539">Nucleus</keyword>
<evidence type="ECO:0000256" key="9">
    <source>
        <dbReference type="ARBA" id="ARBA00023054"/>
    </source>
</evidence>
<evidence type="ECO:0000256" key="10">
    <source>
        <dbReference type="ARBA" id="ARBA00023172"/>
    </source>
</evidence>
<evidence type="ECO:0000256" key="8">
    <source>
        <dbReference type="ARBA" id="ARBA00022840"/>
    </source>
</evidence>
<evidence type="ECO:0000256" key="2">
    <source>
        <dbReference type="ARBA" id="ARBA00004286"/>
    </source>
</evidence>
<comment type="similarity">
    <text evidence="3">Belongs to the SMC family. SMC6 subfamily.</text>
</comment>
<evidence type="ECO:0000256" key="6">
    <source>
        <dbReference type="ARBA" id="ARBA00022741"/>
    </source>
</evidence>
<dbReference type="GO" id="GO:0008237">
    <property type="term" value="F:metallopeptidase activity"/>
    <property type="evidence" value="ECO:0007669"/>
    <property type="project" value="InterPro"/>
</dbReference>
<evidence type="ECO:0000256" key="12">
    <source>
        <dbReference type="ARBA" id="ARBA00023242"/>
    </source>
</evidence>
<keyword evidence="9 13" id="KW-0175">Coiled coil</keyword>
<feature type="compositionally biased region" description="Low complexity" evidence="14">
    <location>
        <begin position="844"/>
        <end position="881"/>
    </location>
</feature>
<dbReference type="GO" id="GO:0035861">
    <property type="term" value="C:site of double-strand break"/>
    <property type="evidence" value="ECO:0007669"/>
    <property type="project" value="TreeGrafter"/>
</dbReference>
<dbReference type="InterPro" id="IPR027417">
    <property type="entry name" value="P-loop_NTPase"/>
</dbReference>
<protein>
    <recommendedName>
        <fullName evidence="15">Peptidase M43 pregnancy-associated plasma-A domain-containing protein</fullName>
    </recommendedName>
</protein>
<dbReference type="AlphaFoldDB" id="A0A9W8JYZ1"/>
<feature type="domain" description="Peptidase M43 pregnancy-associated plasma-A" evidence="15">
    <location>
        <begin position="657"/>
        <end position="790"/>
    </location>
</feature>
<keyword evidence="10" id="KW-0233">DNA recombination</keyword>
<evidence type="ECO:0000259" key="15">
    <source>
        <dbReference type="Pfam" id="PF05572"/>
    </source>
</evidence>
<evidence type="ECO:0000256" key="13">
    <source>
        <dbReference type="SAM" id="Coils"/>
    </source>
</evidence>
<evidence type="ECO:0000256" key="14">
    <source>
        <dbReference type="SAM" id="MobiDB-lite"/>
    </source>
</evidence>
<dbReference type="Gene3D" id="3.40.390.10">
    <property type="entry name" value="Collagenase (Catalytic Domain)"/>
    <property type="match status" value="1"/>
</dbReference>
<dbReference type="PANTHER" id="PTHR19306">
    <property type="entry name" value="STRUCTURAL MAINTENANCE OF CHROMOSOMES 5,6 SMC5, SMC6"/>
    <property type="match status" value="1"/>
</dbReference>
<feature type="region of interest" description="Disordered" evidence="14">
    <location>
        <begin position="378"/>
        <end position="397"/>
    </location>
</feature>
<dbReference type="EMBL" id="JANKHO010001835">
    <property type="protein sequence ID" value="KAJ3497858.1"/>
    <property type="molecule type" value="Genomic_DNA"/>
</dbReference>
<keyword evidence="7" id="KW-0227">DNA damage</keyword>
<keyword evidence="11" id="KW-0234">DNA repair</keyword>
<evidence type="ECO:0000256" key="3">
    <source>
        <dbReference type="ARBA" id="ARBA00006793"/>
    </source>
</evidence>
<dbReference type="GO" id="GO:0030915">
    <property type="term" value="C:Smc5-Smc6 complex"/>
    <property type="evidence" value="ECO:0007669"/>
    <property type="project" value="TreeGrafter"/>
</dbReference>
<sequence>MHIESQVLAHTRKEGQRLLERLRGGSAWTLDNFNVRVYPEGGVHSGGLNIRRLNDATSLLLTGRNSTMDIKHYQEEKARHENEWSTKSAEVDTLKGQYHNLRKSIDQLNNEETQVQGRCKAAKHRLNALVTEANEDMPVGLAGLEAAKEEAEAEKNNIIAQFTAVQQQKVTLDDAQRACQLELNGIKAQIQEFDTSRTVKRRQIEDAVEARMNAKKNMKYYEDKYESEKKKVDAVEQTAKVLQEEYANWRDKALEYCEQVHKPRKLEEVKRLLESVQKALKEREKHHGASVEEMAKEVNKAQENLNKAEKELKQMSTLNKALKASLLVRLARWQEFRRHIALRCKHVFQYHLSNRGYYGKILFNHVAGTLQLRVQTDDQLQTQGTRDKDPRSLSGGEKSFSTICLLLSLWDSIGCPLRCLDEFDVFMDAVNRRISMKMMIDTANTSDKKQYILITPQDMTNVAFGPTVKVLRMTDPERGNGTLPFASASALLALVVNLSSFVQVASAPFPKKHWMHEVGPYSQCMTHISLEDRAAIEDGLILARSLFERDEANIDGNADANADGDAPVDISKETFVFNVNFNVVYTNETREGGFIPDGDVRAQIDTLNSDFAGSGIEWVLVNTSKIHNPEWFVHAYPGSTQEKEMKSLHNVGDATTLNVYTLTFNATTKSLGTASIPSAYYRDPKSDGVMIRHSTVTNGFREHFNLGRTLTHEVGHWLGLFHTFEGGCDDGVGDNVADTPPQASGTEGCPVGRDSCPGDGPDLINNFMDYSYDSCMSAFTKGQIVRMHEAARAFRRPGGKTAPPPKTSSSAPITTSLLTSMTANANTTSTSVTSIETGSIPAASSFAATSTEPSTTSAISTTDTAPPTPTATSTATTSDTSNETARDANALTRTATSAEKTSTTPVAPSENEANETSEAVPEDRLNTDVAN</sequence>
<dbReference type="InterPro" id="IPR008754">
    <property type="entry name" value="Peptidase_M43"/>
</dbReference>
<evidence type="ECO:0000256" key="1">
    <source>
        <dbReference type="ARBA" id="ARBA00004123"/>
    </source>
</evidence>
<dbReference type="GO" id="GO:0005634">
    <property type="term" value="C:nucleus"/>
    <property type="evidence" value="ECO:0007669"/>
    <property type="project" value="UniProtKB-SubCell"/>
</dbReference>
<keyword evidence="8" id="KW-0067">ATP-binding</keyword>
<keyword evidence="17" id="KW-1185">Reference proteome</keyword>
<dbReference type="GO" id="GO:0005524">
    <property type="term" value="F:ATP binding"/>
    <property type="evidence" value="ECO:0007669"/>
    <property type="project" value="UniProtKB-KW"/>
</dbReference>
<feature type="coiled-coil region" evidence="13">
    <location>
        <begin position="91"/>
        <end position="168"/>
    </location>
</feature>
<keyword evidence="5" id="KW-0158">Chromosome</keyword>
<evidence type="ECO:0000256" key="7">
    <source>
        <dbReference type="ARBA" id="ARBA00022763"/>
    </source>
</evidence>
<proteinExistence type="inferred from homology"/>
<feature type="compositionally biased region" description="Polar residues" evidence="14">
    <location>
        <begin position="891"/>
        <end position="906"/>
    </location>
</feature>
<organism evidence="16 17">
    <name type="scientific">Agrocybe chaxingu</name>
    <dbReference type="NCBI Taxonomy" id="84603"/>
    <lineage>
        <taxon>Eukaryota</taxon>
        <taxon>Fungi</taxon>
        <taxon>Dikarya</taxon>
        <taxon>Basidiomycota</taxon>
        <taxon>Agaricomycotina</taxon>
        <taxon>Agaricomycetes</taxon>
        <taxon>Agaricomycetidae</taxon>
        <taxon>Agaricales</taxon>
        <taxon>Agaricineae</taxon>
        <taxon>Strophariaceae</taxon>
        <taxon>Agrocybe</taxon>
    </lineage>
</organism>
<dbReference type="Proteomes" id="UP001148786">
    <property type="component" value="Unassembled WGS sequence"/>
</dbReference>
<reference evidence="16" key="1">
    <citation type="submission" date="2022-07" db="EMBL/GenBank/DDBJ databases">
        <title>Genome Sequence of Agrocybe chaxingu.</title>
        <authorList>
            <person name="Buettner E."/>
        </authorList>
    </citation>
    <scope>NUCLEOTIDE SEQUENCE</scope>
    <source>
        <strain evidence="16">MP-N11</strain>
    </source>
</reference>
<evidence type="ECO:0000256" key="4">
    <source>
        <dbReference type="ARBA" id="ARBA00008721"/>
    </source>
</evidence>
<evidence type="ECO:0000256" key="11">
    <source>
        <dbReference type="ARBA" id="ARBA00023204"/>
    </source>
</evidence>
<evidence type="ECO:0000256" key="5">
    <source>
        <dbReference type="ARBA" id="ARBA00022454"/>
    </source>
</evidence>
<dbReference type="SUPFAM" id="SSF55486">
    <property type="entry name" value="Metalloproteases ('zincins'), catalytic domain"/>
    <property type="match status" value="1"/>
</dbReference>
<feature type="region of interest" description="Disordered" evidence="14">
    <location>
        <begin position="844"/>
        <end position="931"/>
    </location>
</feature>
<dbReference type="CDD" id="cd04275">
    <property type="entry name" value="ZnMc_pappalysin_like"/>
    <property type="match status" value="1"/>
</dbReference>
<dbReference type="Pfam" id="PF05572">
    <property type="entry name" value="Peptidase_M43"/>
    <property type="match status" value="1"/>
</dbReference>
<dbReference type="GO" id="GO:0003684">
    <property type="term" value="F:damaged DNA binding"/>
    <property type="evidence" value="ECO:0007669"/>
    <property type="project" value="TreeGrafter"/>
</dbReference>
<feature type="compositionally biased region" description="Basic and acidic residues" evidence="14">
    <location>
        <begin position="921"/>
        <end position="931"/>
    </location>
</feature>
<evidence type="ECO:0000313" key="16">
    <source>
        <dbReference type="EMBL" id="KAJ3497858.1"/>
    </source>
</evidence>
<comment type="caution">
    <text evidence="16">The sequence shown here is derived from an EMBL/GenBank/DDBJ whole genome shotgun (WGS) entry which is preliminary data.</text>
</comment>
<comment type="similarity">
    <text evidence="4">Belongs to the peptidase M43B family.</text>
</comment>
<dbReference type="OrthoDB" id="10072614at2759"/>
<dbReference type="InterPro" id="IPR024079">
    <property type="entry name" value="MetalloPept_cat_dom_sf"/>
</dbReference>
<evidence type="ECO:0000313" key="17">
    <source>
        <dbReference type="Proteomes" id="UP001148786"/>
    </source>
</evidence>
<dbReference type="GO" id="GO:0000724">
    <property type="term" value="P:double-strand break repair via homologous recombination"/>
    <property type="evidence" value="ECO:0007669"/>
    <property type="project" value="TreeGrafter"/>
</dbReference>
<dbReference type="Gene3D" id="3.40.50.300">
    <property type="entry name" value="P-loop containing nucleotide triphosphate hydrolases"/>
    <property type="match status" value="1"/>
</dbReference>
<dbReference type="GO" id="GO:0003697">
    <property type="term" value="F:single-stranded DNA binding"/>
    <property type="evidence" value="ECO:0007669"/>
    <property type="project" value="TreeGrafter"/>
</dbReference>
<dbReference type="PANTHER" id="PTHR19306:SF6">
    <property type="entry name" value="STRUCTURAL MAINTENANCE OF CHROMOSOMES PROTEIN 6"/>
    <property type="match status" value="1"/>
</dbReference>
<dbReference type="SUPFAM" id="SSF52540">
    <property type="entry name" value="P-loop containing nucleoside triphosphate hydrolases"/>
    <property type="match status" value="1"/>
</dbReference>
<accession>A0A9W8JYZ1</accession>
<keyword evidence="6" id="KW-0547">Nucleotide-binding</keyword>
<gene>
    <name evidence="16" type="ORF">NLJ89_g10296</name>
</gene>